<evidence type="ECO:0000313" key="2">
    <source>
        <dbReference type="EMBL" id="RRT84032.1"/>
    </source>
</evidence>
<dbReference type="AlphaFoldDB" id="A0A427B6E0"/>
<protein>
    <submittedName>
        <fullName evidence="2">Uncharacterized protein</fullName>
    </submittedName>
</protein>
<name>A0A427B6E0_ENSVE</name>
<dbReference type="Proteomes" id="UP000287651">
    <property type="component" value="Unassembled WGS sequence"/>
</dbReference>
<reference evidence="2 3" key="1">
    <citation type="journal article" date="2014" name="Agronomy (Basel)">
        <title>A Draft Genome Sequence for Ensete ventricosum, the Drought-Tolerant Tree Against Hunger.</title>
        <authorList>
            <person name="Harrison J."/>
            <person name="Moore K.A."/>
            <person name="Paszkiewicz K."/>
            <person name="Jones T."/>
            <person name="Grant M."/>
            <person name="Ambacheew D."/>
            <person name="Muzemil S."/>
            <person name="Studholme D.J."/>
        </authorList>
    </citation>
    <scope>NUCLEOTIDE SEQUENCE [LARGE SCALE GENOMIC DNA]</scope>
</reference>
<proteinExistence type="predicted"/>
<evidence type="ECO:0000313" key="3">
    <source>
        <dbReference type="Proteomes" id="UP000287651"/>
    </source>
</evidence>
<comment type="caution">
    <text evidence="2">The sequence shown here is derived from an EMBL/GenBank/DDBJ whole genome shotgun (WGS) entry which is preliminary data.</text>
</comment>
<sequence>MVTACIARYVPFRPLTGMQIARSNDRFRPSVVDFGRYHPREKKKRENKENLESGTALRLRDPFPTGDFFSPRGEKKRLLTWGE</sequence>
<organism evidence="2 3">
    <name type="scientific">Ensete ventricosum</name>
    <name type="common">Abyssinian banana</name>
    <name type="synonym">Musa ensete</name>
    <dbReference type="NCBI Taxonomy" id="4639"/>
    <lineage>
        <taxon>Eukaryota</taxon>
        <taxon>Viridiplantae</taxon>
        <taxon>Streptophyta</taxon>
        <taxon>Embryophyta</taxon>
        <taxon>Tracheophyta</taxon>
        <taxon>Spermatophyta</taxon>
        <taxon>Magnoliopsida</taxon>
        <taxon>Liliopsida</taxon>
        <taxon>Zingiberales</taxon>
        <taxon>Musaceae</taxon>
        <taxon>Ensete</taxon>
    </lineage>
</organism>
<dbReference type="EMBL" id="AMZH03000388">
    <property type="protein sequence ID" value="RRT84032.1"/>
    <property type="molecule type" value="Genomic_DNA"/>
</dbReference>
<accession>A0A427B6E0</accession>
<gene>
    <name evidence="2" type="ORF">B296_00004960</name>
</gene>
<evidence type="ECO:0000256" key="1">
    <source>
        <dbReference type="SAM" id="MobiDB-lite"/>
    </source>
</evidence>
<feature type="region of interest" description="Disordered" evidence="1">
    <location>
        <begin position="38"/>
        <end position="72"/>
    </location>
</feature>